<dbReference type="OMA" id="PRYWILQ"/>
<evidence type="ECO:0000256" key="6">
    <source>
        <dbReference type="ARBA" id="ARBA00022840"/>
    </source>
</evidence>
<dbReference type="OrthoDB" id="5979581at2759"/>
<evidence type="ECO:0000256" key="7">
    <source>
        <dbReference type="ARBA" id="ARBA00047899"/>
    </source>
</evidence>
<evidence type="ECO:0000256" key="8">
    <source>
        <dbReference type="ARBA" id="ARBA00048679"/>
    </source>
</evidence>
<evidence type="ECO:0000256" key="4">
    <source>
        <dbReference type="ARBA" id="ARBA00022741"/>
    </source>
</evidence>
<keyword evidence="4 9" id="KW-0547">Nucleotide-binding</keyword>
<keyword evidence="3" id="KW-0808">Transferase</keyword>
<dbReference type="RefSeq" id="XP_003173426.1">
    <property type="nucleotide sequence ID" value="XM_003173378.1"/>
</dbReference>
<dbReference type="PANTHER" id="PTHR47634:SF9">
    <property type="entry name" value="PROTEIN KINASE DOMAIN-CONTAINING PROTEIN-RELATED"/>
    <property type="match status" value="1"/>
</dbReference>
<comment type="catalytic activity">
    <reaction evidence="8">
        <text>L-seryl-[protein] + ATP = O-phospho-L-seryl-[protein] + ADP + H(+)</text>
        <dbReference type="Rhea" id="RHEA:17989"/>
        <dbReference type="Rhea" id="RHEA-COMP:9863"/>
        <dbReference type="Rhea" id="RHEA-COMP:11604"/>
        <dbReference type="ChEBI" id="CHEBI:15378"/>
        <dbReference type="ChEBI" id="CHEBI:29999"/>
        <dbReference type="ChEBI" id="CHEBI:30616"/>
        <dbReference type="ChEBI" id="CHEBI:83421"/>
        <dbReference type="ChEBI" id="CHEBI:456216"/>
        <dbReference type="EC" id="2.7.11.1"/>
    </reaction>
</comment>
<dbReference type="Proteomes" id="UP000002669">
    <property type="component" value="Unassembled WGS sequence"/>
</dbReference>
<accession>E4UST1</accession>
<dbReference type="InterPro" id="IPR017441">
    <property type="entry name" value="Protein_kinase_ATP_BS"/>
</dbReference>
<name>E4UST1_ARTGP</name>
<dbReference type="EC" id="2.7.11.1" evidence="1"/>
<evidence type="ECO:0000256" key="1">
    <source>
        <dbReference type="ARBA" id="ARBA00012513"/>
    </source>
</evidence>
<evidence type="ECO:0000256" key="2">
    <source>
        <dbReference type="ARBA" id="ARBA00022527"/>
    </source>
</evidence>
<dbReference type="EMBL" id="DS989824">
    <property type="protein sequence ID" value="EFR00596.1"/>
    <property type="molecule type" value="Genomic_DNA"/>
</dbReference>
<dbReference type="GeneID" id="10028705"/>
<dbReference type="GO" id="GO:0005737">
    <property type="term" value="C:cytoplasm"/>
    <property type="evidence" value="ECO:0007669"/>
    <property type="project" value="TreeGrafter"/>
</dbReference>
<feature type="domain" description="Protein kinase" evidence="10">
    <location>
        <begin position="53"/>
        <end position="417"/>
    </location>
</feature>
<dbReference type="Pfam" id="PF00069">
    <property type="entry name" value="Pkinase"/>
    <property type="match status" value="2"/>
</dbReference>
<dbReference type="GO" id="GO:0004674">
    <property type="term" value="F:protein serine/threonine kinase activity"/>
    <property type="evidence" value="ECO:0007669"/>
    <property type="project" value="UniProtKB-KW"/>
</dbReference>
<dbReference type="InterPro" id="IPR000719">
    <property type="entry name" value="Prot_kinase_dom"/>
</dbReference>
<dbReference type="GO" id="GO:0005524">
    <property type="term" value="F:ATP binding"/>
    <property type="evidence" value="ECO:0007669"/>
    <property type="project" value="UniProtKB-UniRule"/>
</dbReference>
<dbReference type="PANTHER" id="PTHR47634">
    <property type="entry name" value="PROTEIN KINASE DOMAIN-CONTAINING PROTEIN-RELATED"/>
    <property type="match status" value="1"/>
</dbReference>
<evidence type="ECO:0000256" key="9">
    <source>
        <dbReference type="PROSITE-ProRule" id="PRU10141"/>
    </source>
</evidence>
<dbReference type="GO" id="GO:0050684">
    <property type="term" value="P:regulation of mRNA processing"/>
    <property type="evidence" value="ECO:0007669"/>
    <property type="project" value="TreeGrafter"/>
</dbReference>
<evidence type="ECO:0000313" key="12">
    <source>
        <dbReference type="Proteomes" id="UP000002669"/>
    </source>
</evidence>
<dbReference type="PROSITE" id="PS00107">
    <property type="entry name" value="PROTEIN_KINASE_ATP"/>
    <property type="match status" value="1"/>
</dbReference>
<dbReference type="AlphaFoldDB" id="E4UST1"/>
<keyword evidence="12" id="KW-1185">Reference proteome</keyword>
<dbReference type="HOGENOM" id="CLU_000288_81_2_1"/>
<feature type="binding site" evidence="9">
    <location>
        <position position="82"/>
    </location>
    <ligand>
        <name>ATP</name>
        <dbReference type="ChEBI" id="CHEBI:30616"/>
    </ligand>
</feature>
<evidence type="ECO:0000256" key="3">
    <source>
        <dbReference type="ARBA" id="ARBA00022679"/>
    </source>
</evidence>
<dbReference type="Gene3D" id="1.10.510.10">
    <property type="entry name" value="Transferase(Phosphotransferase) domain 1"/>
    <property type="match status" value="1"/>
</dbReference>
<sequence>MSTFPRIPAAMRPIHNFHFVPQEDVENVCMYKPGGYHPVKLGDILRNNQNLKYRVIGKLGHGSFATVWLAKDEPTGHYVALKILTADATSNRNEAHLLTWLRDKSKEHPGYRHIAHVLDTFQVKGPNGVHDVLVMEPVARLFWMQLNASDVFNSHVKSFLQQVFIGLSYLHSSGVMHGDLHLGNFALALPSLHKHGEAELLNFFSGMEATVLLTLDPEKQTDSLPPYVLPPINLVELVIKDLCASKSDELCVKIIDFGNAFRQGDPRPPPESPPYIRAPEIEIWQRSKGEAASDWGIQGDIWSMGCTAYEMIWGEAFFYLWGDKDVLLSNVAKCGGPLPTSWLPYIDSEYVGAASNPARDEKWDRIRDTALKYRPTAIPQPLWEKNTRLMIDMIQKMLKADPSSRTSMNELVNHPWFGIDGMRV</sequence>
<comment type="catalytic activity">
    <reaction evidence="7">
        <text>L-threonyl-[protein] + ATP = O-phospho-L-threonyl-[protein] + ADP + H(+)</text>
        <dbReference type="Rhea" id="RHEA:46608"/>
        <dbReference type="Rhea" id="RHEA-COMP:11060"/>
        <dbReference type="Rhea" id="RHEA-COMP:11605"/>
        <dbReference type="ChEBI" id="CHEBI:15378"/>
        <dbReference type="ChEBI" id="CHEBI:30013"/>
        <dbReference type="ChEBI" id="CHEBI:30616"/>
        <dbReference type="ChEBI" id="CHEBI:61977"/>
        <dbReference type="ChEBI" id="CHEBI:456216"/>
        <dbReference type="EC" id="2.7.11.1"/>
    </reaction>
</comment>
<dbReference type="STRING" id="535722.E4UST1"/>
<dbReference type="Gene3D" id="3.30.200.20">
    <property type="entry name" value="Phosphorylase Kinase, domain 1"/>
    <property type="match status" value="1"/>
</dbReference>
<dbReference type="VEuPathDB" id="FungiDB:MGYG_03601"/>
<dbReference type="PROSITE" id="PS50011">
    <property type="entry name" value="PROTEIN_KINASE_DOM"/>
    <property type="match status" value="1"/>
</dbReference>
<dbReference type="InParanoid" id="E4UST1"/>
<dbReference type="GO" id="GO:0000245">
    <property type="term" value="P:spliceosomal complex assembly"/>
    <property type="evidence" value="ECO:0007669"/>
    <property type="project" value="TreeGrafter"/>
</dbReference>
<protein>
    <recommendedName>
        <fullName evidence="1">non-specific serine/threonine protein kinase</fullName>
        <ecNumber evidence="1">2.7.11.1</ecNumber>
    </recommendedName>
</protein>
<evidence type="ECO:0000259" key="10">
    <source>
        <dbReference type="PROSITE" id="PS50011"/>
    </source>
</evidence>
<dbReference type="GO" id="GO:0005634">
    <property type="term" value="C:nucleus"/>
    <property type="evidence" value="ECO:0007669"/>
    <property type="project" value="TreeGrafter"/>
</dbReference>
<evidence type="ECO:0000256" key="5">
    <source>
        <dbReference type="ARBA" id="ARBA00022777"/>
    </source>
</evidence>
<keyword evidence="6 9" id="KW-0067">ATP-binding</keyword>
<keyword evidence="5 11" id="KW-0418">Kinase</keyword>
<proteinExistence type="predicted"/>
<dbReference type="SUPFAM" id="SSF56112">
    <property type="entry name" value="Protein kinase-like (PK-like)"/>
    <property type="match status" value="1"/>
</dbReference>
<dbReference type="InterPro" id="IPR051334">
    <property type="entry name" value="SRPK"/>
</dbReference>
<organism evidence="12">
    <name type="scientific">Arthroderma gypseum (strain ATCC MYA-4604 / CBS 118893)</name>
    <name type="common">Microsporum gypseum</name>
    <dbReference type="NCBI Taxonomy" id="535722"/>
    <lineage>
        <taxon>Eukaryota</taxon>
        <taxon>Fungi</taxon>
        <taxon>Dikarya</taxon>
        <taxon>Ascomycota</taxon>
        <taxon>Pezizomycotina</taxon>
        <taxon>Eurotiomycetes</taxon>
        <taxon>Eurotiomycetidae</taxon>
        <taxon>Onygenales</taxon>
        <taxon>Arthrodermataceae</taxon>
        <taxon>Nannizzia</taxon>
    </lineage>
</organism>
<dbReference type="InterPro" id="IPR011009">
    <property type="entry name" value="Kinase-like_dom_sf"/>
</dbReference>
<reference evidence="12" key="1">
    <citation type="journal article" date="2012" name="MBio">
        <title>Comparative genome analysis of Trichophyton rubrum and related dermatophytes reveals candidate genes involved in infection.</title>
        <authorList>
            <person name="Martinez D.A."/>
            <person name="Oliver B.G."/>
            <person name="Graeser Y."/>
            <person name="Goldberg J.M."/>
            <person name="Li W."/>
            <person name="Martinez-Rossi N.M."/>
            <person name="Monod M."/>
            <person name="Shelest E."/>
            <person name="Barton R.C."/>
            <person name="Birch E."/>
            <person name="Brakhage A.A."/>
            <person name="Chen Z."/>
            <person name="Gurr S.J."/>
            <person name="Heiman D."/>
            <person name="Heitman J."/>
            <person name="Kosti I."/>
            <person name="Rossi A."/>
            <person name="Saif S."/>
            <person name="Samalova M."/>
            <person name="Saunders C.W."/>
            <person name="Shea T."/>
            <person name="Summerbell R.C."/>
            <person name="Xu J."/>
            <person name="Young S."/>
            <person name="Zeng Q."/>
            <person name="Birren B.W."/>
            <person name="Cuomo C.A."/>
            <person name="White T.C."/>
        </authorList>
    </citation>
    <scope>NUCLEOTIDE SEQUENCE [LARGE SCALE GENOMIC DNA]</scope>
    <source>
        <strain evidence="12">ATCC MYA-4604 / CBS 118893</strain>
    </source>
</reference>
<dbReference type="eggNOG" id="KOG1290">
    <property type="taxonomic scope" value="Eukaryota"/>
</dbReference>
<evidence type="ECO:0000313" key="11">
    <source>
        <dbReference type="EMBL" id="EFR00596.1"/>
    </source>
</evidence>
<keyword evidence="2" id="KW-0723">Serine/threonine-protein kinase</keyword>
<gene>
    <name evidence="11" type="ORF">MGYG_03601</name>
</gene>
<dbReference type="SMART" id="SM00220">
    <property type="entry name" value="S_TKc"/>
    <property type="match status" value="1"/>
</dbReference>